<feature type="domain" description="N-acetyltransferase" evidence="7">
    <location>
        <begin position="15"/>
        <end position="200"/>
    </location>
</feature>
<evidence type="ECO:0000313" key="8">
    <source>
        <dbReference type="EMBL" id="VUD71971.1"/>
    </source>
</evidence>
<evidence type="ECO:0000256" key="5">
    <source>
        <dbReference type="PROSITE-ProRule" id="PRU00533"/>
    </source>
</evidence>
<name>A0A509ECN7_9HYPH</name>
<dbReference type="AlphaFoldDB" id="A0A509ECN7"/>
<comment type="catalytic activity">
    <reaction evidence="6">
        <text>a fatty acyl-[ACP] + S-adenosyl-L-methionine = an N-acyl-L-homoserine lactone + S-methyl-5'-thioadenosine + holo-[ACP] + H(+)</text>
        <dbReference type="Rhea" id="RHEA:10096"/>
        <dbReference type="Rhea" id="RHEA-COMP:9685"/>
        <dbReference type="Rhea" id="RHEA-COMP:14125"/>
        <dbReference type="ChEBI" id="CHEBI:15378"/>
        <dbReference type="ChEBI" id="CHEBI:17509"/>
        <dbReference type="ChEBI" id="CHEBI:55474"/>
        <dbReference type="ChEBI" id="CHEBI:59789"/>
        <dbReference type="ChEBI" id="CHEBI:64479"/>
        <dbReference type="ChEBI" id="CHEBI:138651"/>
        <dbReference type="EC" id="2.3.1.184"/>
    </reaction>
</comment>
<evidence type="ECO:0000256" key="4">
    <source>
        <dbReference type="ARBA" id="ARBA00022929"/>
    </source>
</evidence>
<keyword evidence="9" id="KW-1185">Reference proteome</keyword>
<dbReference type="GO" id="GO:0007165">
    <property type="term" value="P:signal transduction"/>
    <property type="evidence" value="ECO:0007669"/>
    <property type="project" value="TreeGrafter"/>
</dbReference>
<dbReference type="EMBL" id="CABFPH010000031">
    <property type="protein sequence ID" value="VUD71971.1"/>
    <property type="molecule type" value="Genomic_DNA"/>
</dbReference>
<dbReference type="SUPFAM" id="SSF55729">
    <property type="entry name" value="Acyl-CoA N-acyltransferases (Nat)"/>
    <property type="match status" value="1"/>
</dbReference>
<protein>
    <recommendedName>
        <fullName evidence="6">Acyl-homoserine-lactone synthase</fullName>
        <ecNumber evidence="6">2.3.1.184</ecNumber>
    </recommendedName>
    <alternativeName>
        <fullName evidence="6">Autoinducer synthesis protein</fullName>
    </alternativeName>
</protein>
<dbReference type="InterPro" id="IPR000182">
    <property type="entry name" value="GNAT_dom"/>
</dbReference>
<keyword evidence="4 5" id="KW-0071">Autoinducer synthesis</keyword>
<keyword evidence="3 6" id="KW-0949">S-adenosyl-L-methionine</keyword>
<dbReference type="Pfam" id="PF00765">
    <property type="entry name" value="Autoind_synth"/>
    <property type="match status" value="1"/>
</dbReference>
<dbReference type="PANTHER" id="PTHR39322">
    <property type="entry name" value="ACYL-HOMOSERINE-LACTONE SYNTHASE"/>
    <property type="match status" value="1"/>
</dbReference>
<comment type="similarity">
    <text evidence="5 6">Belongs to the autoinducer synthase family.</text>
</comment>
<evidence type="ECO:0000256" key="2">
    <source>
        <dbReference type="ARBA" id="ARBA00022679"/>
    </source>
</evidence>
<dbReference type="GO" id="GO:0061579">
    <property type="term" value="F:N-acyl homoserine lactone synthase activity"/>
    <property type="evidence" value="ECO:0007669"/>
    <property type="project" value="UniProtKB-UniRule"/>
</dbReference>
<evidence type="ECO:0000256" key="3">
    <source>
        <dbReference type="ARBA" id="ARBA00022691"/>
    </source>
</evidence>
<evidence type="ECO:0000256" key="1">
    <source>
        <dbReference type="ARBA" id="ARBA00022654"/>
    </source>
</evidence>
<evidence type="ECO:0000313" key="9">
    <source>
        <dbReference type="Proteomes" id="UP000410984"/>
    </source>
</evidence>
<accession>A0A509ECN7</accession>
<keyword evidence="8" id="KW-0012">Acyltransferase</keyword>
<sequence length="225" mass="25601">MRLPILAIIHQMEIAVIHIVTPENAAQYSEAMEQAYRLRHQVFVEEKRWTDLARPDGREIDTFDDDHALHMLALHEGRVVGYQRMLPTTRPYLLTAVLPDLCEVEPPCSPRVWEWTRYAVDRNHRDRGRILSPVGSALLTGIVEWGLESGVEAIVIEMNPLWLLRLVQLHFRVTPLGLPQPISGEDTVAVSAAFDHRTLKRLRETRGDAASVLTARPAARRRLAS</sequence>
<keyword evidence="2 6" id="KW-0808">Transferase</keyword>
<dbReference type="PANTHER" id="PTHR39322:SF1">
    <property type="entry name" value="ISOVALERYL-HOMOSERINE LACTONE SYNTHASE"/>
    <property type="match status" value="1"/>
</dbReference>
<evidence type="ECO:0000259" key="7">
    <source>
        <dbReference type="PROSITE" id="PS51186"/>
    </source>
</evidence>
<dbReference type="PROSITE" id="PS51187">
    <property type="entry name" value="AUTOINDUCER_SYNTH_2"/>
    <property type="match status" value="1"/>
</dbReference>
<dbReference type="EC" id="2.3.1.184" evidence="6"/>
<dbReference type="PRINTS" id="PR01549">
    <property type="entry name" value="AUTOINDCRSYN"/>
</dbReference>
<dbReference type="Gene3D" id="3.40.630.30">
    <property type="match status" value="1"/>
</dbReference>
<keyword evidence="1 5" id="KW-0673">Quorum sensing</keyword>
<dbReference type="InterPro" id="IPR016181">
    <property type="entry name" value="Acyl_CoA_acyltransferase"/>
</dbReference>
<gene>
    <name evidence="8" type="primary">bjaI</name>
    <name evidence="8" type="ORF">MET9862_02563</name>
</gene>
<dbReference type="GO" id="GO:0009372">
    <property type="term" value="P:quorum sensing"/>
    <property type="evidence" value="ECO:0007669"/>
    <property type="project" value="UniProtKB-UniRule"/>
</dbReference>
<dbReference type="PROSITE" id="PS51186">
    <property type="entry name" value="GNAT"/>
    <property type="match status" value="1"/>
</dbReference>
<dbReference type="Proteomes" id="UP000410984">
    <property type="component" value="Unassembled WGS sequence"/>
</dbReference>
<dbReference type="InterPro" id="IPR001690">
    <property type="entry name" value="Autoind_synthase"/>
</dbReference>
<dbReference type="CDD" id="cd04301">
    <property type="entry name" value="NAT_SF"/>
    <property type="match status" value="1"/>
</dbReference>
<evidence type="ECO:0000256" key="6">
    <source>
        <dbReference type="RuleBase" id="RU361135"/>
    </source>
</evidence>
<organism evidence="8 9">
    <name type="scientific">Methylobacterium symbioticum</name>
    <dbReference type="NCBI Taxonomy" id="2584084"/>
    <lineage>
        <taxon>Bacteria</taxon>
        <taxon>Pseudomonadati</taxon>
        <taxon>Pseudomonadota</taxon>
        <taxon>Alphaproteobacteria</taxon>
        <taxon>Hyphomicrobiales</taxon>
        <taxon>Methylobacteriaceae</taxon>
        <taxon>Methylobacterium</taxon>
    </lineage>
</organism>
<reference evidence="8 9" key="1">
    <citation type="submission" date="2019-06" db="EMBL/GenBank/DDBJ databases">
        <authorList>
            <person name="Rodrigo-Torres L."/>
            <person name="Arahal R. D."/>
            <person name="Lucena T."/>
        </authorList>
    </citation>
    <scope>NUCLEOTIDE SEQUENCE [LARGE SCALE GENOMIC DNA]</scope>
    <source>
        <strain evidence="8 9">SB0023/3</strain>
    </source>
</reference>
<proteinExistence type="inferred from homology"/>